<reference evidence="1 2" key="1">
    <citation type="journal article" date="2017" name="Int. J. Syst. Evol. Microbiol.">
        <title>Brenneria populi subsp. brevivirga subsp. nov. isolated from symptomatic bark of Populus x euramericana canker, and description of Brenneria populi subsp. populi subsp. nov.</title>
        <authorList>
            <person name="Zheng M.H."/>
            <person name="Piao C.G."/>
            <person name="Xue H."/>
            <person name="Guo M.W."/>
            <person name="Li Y."/>
        </authorList>
    </citation>
    <scope>NUCLEOTIDE SEQUENCE [LARGE SCALE GENOMIC DNA]</scope>
    <source>
        <strain evidence="1 2">D9-5</strain>
    </source>
</reference>
<dbReference type="RefSeq" id="WP_327618190.1">
    <property type="nucleotide sequence ID" value="NZ_JAYWTM010000007.1"/>
</dbReference>
<protein>
    <submittedName>
        <fullName evidence="1">Uncharacterized protein</fullName>
    </submittedName>
</protein>
<sequence length="111" mass="12573">MDFANAYHAFTESLDGTDSYVSLRKNLDNLISNDPDNAVSYYILRGLADSYVTLYADQAITPDFASRAKKEMTQLLDIVKDILSGDNVTAEQRYHAINQLVITYWSGKKHF</sequence>
<name>A0ABU6JRM3_9GAMM</name>
<evidence type="ECO:0000313" key="1">
    <source>
        <dbReference type="EMBL" id="MEC5343220.1"/>
    </source>
</evidence>
<comment type="caution">
    <text evidence="1">The sequence shown here is derived from an EMBL/GenBank/DDBJ whole genome shotgun (WGS) entry which is preliminary data.</text>
</comment>
<evidence type="ECO:0000313" key="2">
    <source>
        <dbReference type="Proteomes" id="UP001309705"/>
    </source>
</evidence>
<dbReference type="Proteomes" id="UP001309705">
    <property type="component" value="Unassembled WGS sequence"/>
</dbReference>
<dbReference type="EMBL" id="JAYWTM010000007">
    <property type="protein sequence ID" value="MEC5343220.1"/>
    <property type="molecule type" value="Genomic_DNA"/>
</dbReference>
<organism evidence="1 2">
    <name type="scientific">Brenneria populi</name>
    <dbReference type="NCBI Taxonomy" id="1505588"/>
    <lineage>
        <taxon>Bacteria</taxon>
        <taxon>Pseudomonadati</taxon>
        <taxon>Pseudomonadota</taxon>
        <taxon>Gammaproteobacteria</taxon>
        <taxon>Enterobacterales</taxon>
        <taxon>Pectobacteriaceae</taxon>
        <taxon>Brenneria</taxon>
    </lineage>
</organism>
<proteinExistence type="predicted"/>
<keyword evidence="2" id="KW-1185">Reference proteome</keyword>
<gene>
    <name evidence="1" type="ORF">VSX58_11520</name>
</gene>
<accession>A0ABU6JRM3</accession>